<reference evidence="3" key="1">
    <citation type="submission" date="2015-07" db="EMBL/GenBank/DDBJ databases">
        <title>Whole genome sequence of an Ensifer adhaerens strain isolated from a cave pool in the Wind Cave National Park.</title>
        <authorList>
            <person name="Eng W.W.H."/>
            <person name="Gan H.M."/>
            <person name="Barton H.A."/>
            <person name="Savka M.A."/>
        </authorList>
    </citation>
    <scope>NUCLEOTIDE SEQUENCE [LARGE SCALE GENOMIC DNA]</scope>
    <source>
        <strain evidence="3">SD006</strain>
    </source>
</reference>
<keyword evidence="1" id="KW-1133">Transmembrane helix</keyword>
<organism evidence="2 3">
    <name type="scientific">Ensifer adhaerens</name>
    <name type="common">Sinorhizobium morelense</name>
    <dbReference type="NCBI Taxonomy" id="106592"/>
    <lineage>
        <taxon>Bacteria</taxon>
        <taxon>Pseudomonadati</taxon>
        <taxon>Pseudomonadota</taxon>
        <taxon>Alphaproteobacteria</taxon>
        <taxon>Hyphomicrobiales</taxon>
        <taxon>Rhizobiaceae</taxon>
        <taxon>Sinorhizobium/Ensifer group</taxon>
        <taxon>Ensifer</taxon>
    </lineage>
</organism>
<dbReference type="EMBL" id="LGAP01000037">
    <property type="protein sequence ID" value="KOF13439.1"/>
    <property type="molecule type" value="Genomic_DNA"/>
</dbReference>
<evidence type="ECO:0000313" key="3">
    <source>
        <dbReference type="Proteomes" id="UP000037425"/>
    </source>
</evidence>
<evidence type="ECO:0000313" key="2">
    <source>
        <dbReference type="EMBL" id="KOF13439.1"/>
    </source>
</evidence>
<proteinExistence type="predicted"/>
<name>A0A0L8BFN1_ENSAD</name>
<sequence length="107" mass="12033">MLTKRQTLWALPILIATFAALCLSGYAFEERLSIRNDGLTAVVGTALVANFFALIFVIFSIFVSFGTALIFNAASPDFWQRTGNPFYYLLWRELREATARRSDEGAE</sequence>
<evidence type="ECO:0000256" key="1">
    <source>
        <dbReference type="SAM" id="Phobius"/>
    </source>
</evidence>
<gene>
    <name evidence="2" type="ORF">AC244_30975</name>
</gene>
<comment type="caution">
    <text evidence="2">The sequence shown here is derived from an EMBL/GenBank/DDBJ whole genome shotgun (WGS) entry which is preliminary data.</text>
</comment>
<protein>
    <submittedName>
        <fullName evidence="2">Uncharacterized protein</fullName>
    </submittedName>
</protein>
<keyword evidence="1" id="KW-0812">Transmembrane</keyword>
<dbReference type="AlphaFoldDB" id="A0A0L8BFN1"/>
<dbReference type="PATRIC" id="fig|106592.7.peg.5381"/>
<keyword evidence="1" id="KW-0472">Membrane</keyword>
<dbReference type="OrthoDB" id="8403601at2"/>
<accession>A0A0L8BFN1</accession>
<dbReference type="RefSeq" id="WP_053252657.1">
    <property type="nucleotide sequence ID" value="NZ_LGAP01000037.1"/>
</dbReference>
<feature type="transmembrane region" description="Helical" evidence="1">
    <location>
        <begin position="51"/>
        <end position="71"/>
    </location>
</feature>
<dbReference type="Proteomes" id="UP000037425">
    <property type="component" value="Unassembled WGS sequence"/>
</dbReference>